<dbReference type="KEGG" id="ccah:DWG20_01505"/>
<evidence type="ECO:0000313" key="2">
    <source>
        <dbReference type="Proteomes" id="UP000254537"/>
    </source>
</evidence>
<dbReference type="EMBL" id="CP031337">
    <property type="protein sequence ID" value="AXK38214.1"/>
    <property type="molecule type" value="Genomic_DNA"/>
</dbReference>
<dbReference type="Proteomes" id="UP000254537">
    <property type="component" value="Chromosome"/>
</dbReference>
<sequence>MDLTEASLEQIYDELDRRERTPPRTRYKWQCRQCGHEFVGGTGMKGVAIMAGEVYCACCAVFPRDAETPGLLVPMKKQPYSAA</sequence>
<proteinExistence type="predicted"/>
<evidence type="ECO:0000313" key="1">
    <source>
        <dbReference type="EMBL" id="AXK38214.1"/>
    </source>
</evidence>
<dbReference type="AlphaFoldDB" id="A0A345Y2R2"/>
<reference evidence="1 2" key="1">
    <citation type="submission" date="2018-07" db="EMBL/GenBank/DDBJ databases">
        <title>Crenobacter cavernae sp. nov., isolated from a karst cave.</title>
        <authorList>
            <person name="Zhu H."/>
        </authorList>
    </citation>
    <scope>NUCLEOTIDE SEQUENCE [LARGE SCALE GENOMIC DNA]</scope>
    <source>
        <strain evidence="1 2">K1W11S-77</strain>
    </source>
</reference>
<dbReference type="OrthoDB" id="8237865at2"/>
<gene>
    <name evidence="1" type="ORF">DWG20_01505</name>
</gene>
<protein>
    <submittedName>
        <fullName evidence="1">Uncharacterized protein</fullName>
    </submittedName>
</protein>
<organism evidence="1 2">
    <name type="scientific">Crenobacter cavernae</name>
    <dbReference type="NCBI Taxonomy" id="2290923"/>
    <lineage>
        <taxon>Bacteria</taxon>
        <taxon>Pseudomonadati</taxon>
        <taxon>Pseudomonadota</taxon>
        <taxon>Betaproteobacteria</taxon>
        <taxon>Neisseriales</taxon>
        <taxon>Neisseriaceae</taxon>
        <taxon>Crenobacter</taxon>
    </lineage>
</organism>
<name>A0A345Y2R2_9NEIS</name>
<dbReference type="RefSeq" id="WP_115432096.1">
    <property type="nucleotide sequence ID" value="NZ_CP031337.1"/>
</dbReference>
<accession>A0A345Y2R2</accession>